<name>A0ABN2MTZ8_9MICO</name>
<dbReference type="CDD" id="cd00761">
    <property type="entry name" value="Glyco_tranf_GTA_type"/>
    <property type="match status" value="1"/>
</dbReference>
<dbReference type="PANTHER" id="PTHR22916:SF3">
    <property type="entry name" value="UDP-GLCNAC:BETAGAL BETA-1,3-N-ACETYLGLUCOSAMINYLTRANSFERASE-LIKE PROTEIN 1"/>
    <property type="match status" value="1"/>
</dbReference>
<dbReference type="RefSeq" id="WP_157427418.1">
    <property type="nucleotide sequence ID" value="NZ_BAAANK010000006.1"/>
</dbReference>
<dbReference type="SUPFAM" id="SSF53448">
    <property type="entry name" value="Nucleotide-diphospho-sugar transferases"/>
    <property type="match status" value="1"/>
</dbReference>
<sequence length="324" mass="35907">MSPRVSIIVPVYNAADFIASALEHTRTQTFEDIEIVIVDDGSRDDTAALAEAFTRTEPRARLIRMPENGGVARARRRAVEESRGEYLWFIDADDGWNERALLHLVAAADAGPFDVVVAGARFVYDGGTSTRPIPVPDSPPVDNVGAMSMLLSGRITGHLWNKLFRRDLMQQIALVPARVHSDLAMVADALSRAGSVAFLDTNVYDYRLRSGSIITSGSRRAESLALVGDAVTAAARRASPSLVEGEDHRYFVCRYIVLSGTKDAVLAPYEPAEGRRLYEGMRSRITNRDLLVLARRRDLRRLALATSARWSKPVYRRLLQLAER</sequence>
<gene>
    <name evidence="2" type="ORF">GCM10009750_24870</name>
</gene>
<comment type="caution">
    <text evidence="2">The sequence shown here is derived from an EMBL/GenBank/DDBJ whole genome shotgun (WGS) entry which is preliminary data.</text>
</comment>
<evidence type="ECO:0000259" key="1">
    <source>
        <dbReference type="Pfam" id="PF00535"/>
    </source>
</evidence>
<dbReference type="Gene3D" id="3.90.550.10">
    <property type="entry name" value="Spore Coat Polysaccharide Biosynthesis Protein SpsA, Chain A"/>
    <property type="match status" value="1"/>
</dbReference>
<dbReference type="InterPro" id="IPR029044">
    <property type="entry name" value="Nucleotide-diphossugar_trans"/>
</dbReference>
<feature type="domain" description="Glycosyltransferase 2-like" evidence="1">
    <location>
        <begin position="6"/>
        <end position="171"/>
    </location>
</feature>
<evidence type="ECO:0000313" key="2">
    <source>
        <dbReference type="EMBL" id="GAA1838317.1"/>
    </source>
</evidence>
<reference evidence="2 3" key="1">
    <citation type="journal article" date="2019" name="Int. J. Syst. Evol. Microbiol.">
        <title>The Global Catalogue of Microorganisms (GCM) 10K type strain sequencing project: providing services to taxonomists for standard genome sequencing and annotation.</title>
        <authorList>
            <consortium name="The Broad Institute Genomics Platform"/>
            <consortium name="The Broad Institute Genome Sequencing Center for Infectious Disease"/>
            <person name="Wu L."/>
            <person name="Ma J."/>
        </authorList>
    </citation>
    <scope>NUCLEOTIDE SEQUENCE [LARGE SCALE GENOMIC DNA]</scope>
    <source>
        <strain evidence="2 3">JCM 14323</strain>
    </source>
</reference>
<keyword evidence="3" id="KW-1185">Reference proteome</keyword>
<dbReference type="InterPro" id="IPR001173">
    <property type="entry name" value="Glyco_trans_2-like"/>
</dbReference>
<dbReference type="EMBL" id="BAAANK010000006">
    <property type="protein sequence ID" value="GAA1838317.1"/>
    <property type="molecule type" value="Genomic_DNA"/>
</dbReference>
<dbReference type="Pfam" id="PF00535">
    <property type="entry name" value="Glycos_transf_2"/>
    <property type="match status" value="1"/>
</dbReference>
<dbReference type="PANTHER" id="PTHR22916">
    <property type="entry name" value="GLYCOSYLTRANSFERASE"/>
    <property type="match status" value="1"/>
</dbReference>
<evidence type="ECO:0000313" key="3">
    <source>
        <dbReference type="Proteomes" id="UP001501746"/>
    </source>
</evidence>
<organism evidence="2 3">
    <name type="scientific">Agromyces salentinus</name>
    <dbReference type="NCBI Taxonomy" id="269421"/>
    <lineage>
        <taxon>Bacteria</taxon>
        <taxon>Bacillati</taxon>
        <taxon>Actinomycetota</taxon>
        <taxon>Actinomycetes</taxon>
        <taxon>Micrococcales</taxon>
        <taxon>Microbacteriaceae</taxon>
        <taxon>Agromyces</taxon>
    </lineage>
</organism>
<protein>
    <submittedName>
        <fullName evidence="2">Glycosyltransferase</fullName>
    </submittedName>
</protein>
<accession>A0ABN2MTZ8</accession>
<proteinExistence type="predicted"/>
<dbReference type="Proteomes" id="UP001501746">
    <property type="component" value="Unassembled WGS sequence"/>
</dbReference>